<evidence type="ECO:0000313" key="2">
    <source>
        <dbReference type="EMBL" id="HIS64626.1"/>
    </source>
</evidence>
<protein>
    <submittedName>
        <fullName evidence="2">ATP-binding protein</fullName>
    </submittedName>
</protein>
<reference evidence="2" key="1">
    <citation type="submission" date="2020-10" db="EMBL/GenBank/DDBJ databases">
        <authorList>
            <person name="Gilroy R."/>
        </authorList>
    </citation>
    <scope>NUCLEOTIDE SEQUENCE</scope>
    <source>
        <strain evidence="2">ChiBcec16-1751</strain>
    </source>
</reference>
<organism evidence="2 3">
    <name type="scientific">Candidatus Avoscillospira avistercoris</name>
    <dbReference type="NCBI Taxonomy" id="2840707"/>
    <lineage>
        <taxon>Bacteria</taxon>
        <taxon>Bacillati</taxon>
        <taxon>Bacillota</taxon>
        <taxon>Clostridia</taxon>
        <taxon>Eubacteriales</taxon>
        <taxon>Oscillospiraceae</taxon>
        <taxon>Oscillospiraceae incertae sedis</taxon>
        <taxon>Candidatus Avoscillospira</taxon>
    </lineage>
</organism>
<dbReference type="InterPro" id="IPR036890">
    <property type="entry name" value="HATPase_C_sf"/>
</dbReference>
<sequence length="101" mass="11465">MYLTNLLDNAVVAATICENQPKLLTLRMELTGQRLRIYCRNSYEGEILFRDDGLPRSRSGEWHGYGMSLMRQVAEKYGGHLDLHCENGFFVAATELLLPDG</sequence>
<dbReference type="AlphaFoldDB" id="A0A9D1JSX3"/>
<name>A0A9D1JSX3_9FIRM</name>
<gene>
    <name evidence="2" type="ORF">IAA83_04555</name>
</gene>
<dbReference type="Proteomes" id="UP000886741">
    <property type="component" value="Unassembled WGS sequence"/>
</dbReference>
<evidence type="ECO:0000313" key="3">
    <source>
        <dbReference type="Proteomes" id="UP000886741"/>
    </source>
</evidence>
<keyword evidence="2" id="KW-0067">ATP-binding</keyword>
<reference evidence="2" key="2">
    <citation type="journal article" date="2021" name="PeerJ">
        <title>Extensive microbial diversity within the chicken gut microbiome revealed by metagenomics and culture.</title>
        <authorList>
            <person name="Gilroy R."/>
            <person name="Ravi A."/>
            <person name="Getino M."/>
            <person name="Pursley I."/>
            <person name="Horton D.L."/>
            <person name="Alikhan N.F."/>
            <person name="Baker D."/>
            <person name="Gharbi K."/>
            <person name="Hall N."/>
            <person name="Watson M."/>
            <person name="Adriaenssens E.M."/>
            <person name="Foster-Nyarko E."/>
            <person name="Jarju S."/>
            <person name="Secka A."/>
            <person name="Antonio M."/>
            <person name="Oren A."/>
            <person name="Chaudhuri R.R."/>
            <person name="La Ragione R."/>
            <person name="Hildebrand F."/>
            <person name="Pallen M.J."/>
        </authorList>
    </citation>
    <scope>NUCLEOTIDE SEQUENCE</scope>
    <source>
        <strain evidence="2">ChiBcec16-1751</strain>
    </source>
</reference>
<proteinExistence type="predicted"/>
<keyword evidence="2" id="KW-0547">Nucleotide-binding</keyword>
<comment type="caution">
    <text evidence="2">The sequence shown here is derived from an EMBL/GenBank/DDBJ whole genome shotgun (WGS) entry which is preliminary data.</text>
</comment>
<dbReference type="GO" id="GO:0005524">
    <property type="term" value="F:ATP binding"/>
    <property type="evidence" value="ECO:0007669"/>
    <property type="project" value="UniProtKB-KW"/>
</dbReference>
<accession>A0A9D1JSX3</accession>
<feature type="domain" description="Sensor histidine kinase NatK-like C-terminal" evidence="1">
    <location>
        <begin position="3"/>
        <end position="93"/>
    </location>
</feature>
<dbReference type="EMBL" id="DVJJ01000073">
    <property type="protein sequence ID" value="HIS64626.1"/>
    <property type="molecule type" value="Genomic_DNA"/>
</dbReference>
<evidence type="ECO:0000259" key="1">
    <source>
        <dbReference type="Pfam" id="PF14501"/>
    </source>
</evidence>
<dbReference type="SUPFAM" id="SSF55874">
    <property type="entry name" value="ATPase domain of HSP90 chaperone/DNA topoisomerase II/histidine kinase"/>
    <property type="match status" value="1"/>
</dbReference>
<dbReference type="Pfam" id="PF14501">
    <property type="entry name" value="HATPase_c_5"/>
    <property type="match status" value="1"/>
</dbReference>
<dbReference type="Gene3D" id="3.30.565.10">
    <property type="entry name" value="Histidine kinase-like ATPase, C-terminal domain"/>
    <property type="match status" value="1"/>
</dbReference>
<dbReference type="InterPro" id="IPR032834">
    <property type="entry name" value="NatK-like_C"/>
</dbReference>